<organism evidence="1 2">
    <name type="scientific">Sphaerotilus uruguayifluvii</name>
    <dbReference type="NCBI Taxonomy" id="2735897"/>
    <lineage>
        <taxon>Bacteria</taxon>
        <taxon>Pseudomonadati</taxon>
        <taxon>Pseudomonadota</taxon>
        <taxon>Betaproteobacteria</taxon>
        <taxon>Burkholderiales</taxon>
        <taxon>Sphaerotilaceae</taxon>
        <taxon>Sphaerotilus</taxon>
    </lineage>
</organism>
<dbReference type="EMBL" id="JABSNM010000003">
    <property type="protein sequence ID" value="NRT55345.1"/>
    <property type="molecule type" value="Genomic_DNA"/>
</dbReference>
<keyword evidence="2" id="KW-1185">Reference proteome</keyword>
<name>A0ABX2FZY8_9BURK</name>
<proteinExistence type="predicted"/>
<evidence type="ECO:0000313" key="1">
    <source>
        <dbReference type="EMBL" id="NRT55345.1"/>
    </source>
</evidence>
<comment type="caution">
    <text evidence="1">The sequence shown here is derived from an EMBL/GenBank/DDBJ whole genome shotgun (WGS) entry which is preliminary data.</text>
</comment>
<sequence>MAVGPQISPLLRHLAPWCCNLRINLAAAPIRAQYQQKPHNPLRVAHNRDPWAASTAPTFVILAKARIYVCLILSSCCVGPRLRGGDGGWRDDGRLR</sequence>
<evidence type="ECO:0000313" key="2">
    <source>
        <dbReference type="Proteomes" id="UP001516061"/>
    </source>
</evidence>
<gene>
    <name evidence="1" type="ORF">HNQ01_001055</name>
</gene>
<protein>
    <submittedName>
        <fullName evidence="1">Uncharacterized protein</fullName>
    </submittedName>
</protein>
<accession>A0ABX2FZY8</accession>
<dbReference type="Proteomes" id="UP001516061">
    <property type="component" value="Unassembled WGS sequence"/>
</dbReference>
<reference evidence="1 2" key="1">
    <citation type="submission" date="2020-05" db="EMBL/GenBank/DDBJ databases">
        <title>Genomic Encyclopedia of Type Strains, Phase IV (KMG-V): Genome sequencing to study the core and pangenomes of soil and plant-associated prokaryotes.</title>
        <authorList>
            <person name="Whitman W."/>
        </authorList>
    </citation>
    <scope>NUCLEOTIDE SEQUENCE [LARGE SCALE GENOMIC DNA]</scope>
    <source>
        <strain evidence="1 2">C29</strain>
    </source>
</reference>